<proteinExistence type="predicted"/>
<keyword evidence="3" id="KW-1185">Reference proteome</keyword>
<dbReference type="OrthoDB" id="74545at2759"/>
<accession>A0A9P5HBT4</accession>
<organism evidence="2 3">
    <name type="scientific">Cylindrodendrum hubeiense</name>
    <dbReference type="NCBI Taxonomy" id="595255"/>
    <lineage>
        <taxon>Eukaryota</taxon>
        <taxon>Fungi</taxon>
        <taxon>Dikarya</taxon>
        <taxon>Ascomycota</taxon>
        <taxon>Pezizomycotina</taxon>
        <taxon>Sordariomycetes</taxon>
        <taxon>Hypocreomycetidae</taxon>
        <taxon>Hypocreales</taxon>
        <taxon>Nectriaceae</taxon>
        <taxon>Cylindrodendrum</taxon>
    </lineage>
</organism>
<name>A0A9P5HBT4_9HYPO</name>
<evidence type="ECO:0000313" key="3">
    <source>
        <dbReference type="Proteomes" id="UP000722485"/>
    </source>
</evidence>
<dbReference type="Proteomes" id="UP000722485">
    <property type="component" value="Unassembled WGS sequence"/>
</dbReference>
<evidence type="ECO:0000313" key="2">
    <source>
        <dbReference type="EMBL" id="KAF7549976.1"/>
    </source>
</evidence>
<comment type="caution">
    <text evidence="2">The sequence shown here is derived from an EMBL/GenBank/DDBJ whole genome shotgun (WGS) entry which is preliminary data.</text>
</comment>
<gene>
    <name evidence="2" type="ORF">G7Z17_g6038</name>
</gene>
<dbReference type="EMBL" id="JAANBB010000109">
    <property type="protein sequence ID" value="KAF7549976.1"/>
    <property type="molecule type" value="Genomic_DNA"/>
</dbReference>
<feature type="region of interest" description="Disordered" evidence="1">
    <location>
        <begin position="21"/>
        <end position="45"/>
    </location>
</feature>
<dbReference type="AlphaFoldDB" id="A0A9P5HBT4"/>
<protein>
    <recommendedName>
        <fullName evidence="4">SWIM-type domain-containing protein</fullName>
    </recommendedName>
</protein>
<sequence length="234" mass="24726">MESLPSHRQFLTTLINSVSDIAPPAPSANAASPPPAPPSSTTSSPLQAIAQTQRPLLLTLHVLFPSLLLPAVDLLDRGLVTRLRRAETGGLAEDPERESVDGGNDPAAGGGDGIFLVRSLATTLTRRNRDVALSSQRYIVHLGVWNCSCASFTFDAFPSHPGPASAQDAAPQLPGQWSFGGMSLDGLSTSAGDVPCCKHLLACLLVQRWPGMLGQYVEDWSVSKEEMAGITAEM</sequence>
<evidence type="ECO:0008006" key="4">
    <source>
        <dbReference type="Google" id="ProtNLM"/>
    </source>
</evidence>
<evidence type="ECO:0000256" key="1">
    <source>
        <dbReference type="SAM" id="MobiDB-lite"/>
    </source>
</evidence>
<reference evidence="2" key="1">
    <citation type="submission" date="2020-03" db="EMBL/GenBank/DDBJ databases">
        <title>Draft Genome Sequence of Cylindrodendrum hubeiense.</title>
        <authorList>
            <person name="Buettner E."/>
            <person name="Kellner H."/>
        </authorList>
    </citation>
    <scope>NUCLEOTIDE SEQUENCE</scope>
    <source>
        <strain evidence="2">IHI 201604</strain>
    </source>
</reference>